<organism evidence="3 4">
    <name type="scientific">Meloidogyne enterolobii</name>
    <name type="common">Root-knot nematode worm</name>
    <name type="synonym">Meloidogyne mayaguensis</name>
    <dbReference type="NCBI Taxonomy" id="390850"/>
    <lineage>
        <taxon>Eukaryota</taxon>
        <taxon>Metazoa</taxon>
        <taxon>Ecdysozoa</taxon>
        <taxon>Nematoda</taxon>
        <taxon>Chromadorea</taxon>
        <taxon>Rhabditida</taxon>
        <taxon>Tylenchina</taxon>
        <taxon>Tylenchomorpha</taxon>
        <taxon>Tylenchoidea</taxon>
        <taxon>Meloidogynidae</taxon>
        <taxon>Meloidogyninae</taxon>
        <taxon>Meloidogyne</taxon>
    </lineage>
</organism>
<feature type="signal peptide" evidence="2">
    <location>
        <begin position="1"/>
        <end position="23"/>
    </location>
</feature>
<evidence type="ECO:0000256" key="2">
    <source>
        <dbReference type="SAM" id="SignalP"/>
    </source>
</evidence>
<dbReference type="AlphaFoldDB" id="A0A6V7XV92"/>
<evidence type="ECO:0000256" key="1">
    <source>
        <dbReference type="SAM" id="Phobius"/>
    </source>
</evidence>
<proteinExistence type="predicted"/>
<comment type="caution">
    <text evidence="3">The sequence shown here is derived from an EMBL/GenBank/DDBJ whole genome shotgun (WGS) entry which is preliminary data.</text>
</comment>
<dbReference type="EMBL" id="CAJEWN010002350">
    <property type="protein sequence ID" value="CAD2203246.1"/>
    <property type="molecule type" value="Genomic_DNA"/>
</dbReference>
<sequence>MNKFYIYVCLIAVFLAFIVVTEATKGTSTGNEEKPVDSDSASLIRESRATRVKRFGWGCCGCGCGCCGGFGGIGLFAFGK</sequence>
<keyword evidence="2" id="KW-0732">Signal</keyword>
<evidence type="ECO:0000313" key="4">
    <source>
        <dbReference type="Proteomes" id="UP000580250"/>
    </source>
</evidence>
<protein>
    <submittedName>
        <fullName evidence="3">Uncharacterized protein</fullName>
    </submittedName>
</protein>
<keyword evidence="1" id="KW-1133">Transmembrane helix</keyword>
<reference evidence="3 4" key="1">
    <citation type="submission" date="2020-08" db="EMBL/GenBank/DDBJ databases">
        <authorList>
            <person name="Koutsovoulos G."/>
            <person name="Danchin GJ E."/>
        </authorList>
    </citation>
    <scope>NUCLEOTIDE SEQUENCE [LARGE SCALE GENOMIC DNA]</scope>
</reference>
<evidence type="ECO:0000313" key="3">
    <source>
        <dbReference type="EMBL" id="CAD2203246.1"/>
    </source>
</evidence>
<keyword evidence="1" id="KW-0472">Membrane</keyword>
<gene>
    <name evidence="3" type="ORF">MENT_LOCUS56922</name>
</gene>
<feature type="chain" id="PRO_5027768571" evidence="2">
    <location>
        <begin position="24"/>
        <end position="80"/>
    </location>
</feature>
<dbReference type="Proteomes" id="UP000580250">
    <property type="component" value="Unassembled WGS sequence"/>
</dbReference>
<accession>A0A6V7XV92</accession>
<keyword evidence="1" id="KW-0812">Transmembrane</keyword>
<name>A0A6V7XV92_MELEN</name>
<feature type="transmembrane region" description="Helical" evidence="1">
    <location>
        <begin position="55"/>
        <end position="78"/>
    </location>
</feature>